<protein>
    <submittedName>
        <fullName evidence="2">Transcriptional regulator, AcrR family</fullName>
    </submittedName>
</protein>
<dbReference type="AlphaFoldDB" id="A0A6J4I3Q2"/>
<feature type="non-terminal residue" evidence="2">
    <location>
        <position position="1"/>
    </location>
</feature>
<feature type="compositionally biased region" description="Basic residues" evidence="1">
    <location>
        <begin position="59"/>
        <end position="72"/>
    </location>
</feature>
<organism evidence="2">
    <name type="scientific">uncultured Mycobacteriales bacterium</name>
    <dbReference type="NCBI Taxonomy" id="581187"/>
    <lineage>
        <taxon>Bacteria</taxon>
        <taxon>Bacillati</taxon>
        <taxon>Actinomycetota</taxon>
        <taxon>Actinomycetes</taxon>
        <taxon>Mycobacteriales</taxon>
        <taxon>environmental samples</taxon>
    </lineage>
</organism>
<feature type="non-terminal residue" evidence="2">
    <location>
        <position position="250"/>
    </location>
</feature>
<feature type="compositionally biased region" description="Low complexity" evidence="1">
    <location>
        <begin position="172"/>
        <end position="185"/>
    </location>
</feature>
<proteinExistence type="predicted"/>
<feature type="compositionally biased region" description="Low complexity" evidence="1">
    <location>
        <begin position="93"/>
        <end position="102"/>
    </location>
</feature>
<dbReference type="EMBL" id="CADCTP010000135">
    <property type="protein sequence ID" value="CAA9241576.1"/>
    <property type="molecule type" value="Genomic_DNA"/>
</dbReference>
<feature type="compositionally biased region" description="Basic and acidic residues" evidence="1">
    <location>
        <begin position="40"/>
        <end position="49"/>
    </location>
</feature>
<feature type="compositionally biased region" description="Pro residues" evidence="1">
    <location>
        <begin position="1"/>
        <end position="10"/>
    </location>
</feature>
<gene>
    <name evidence="2" type="ORF">AVDCRST_MAG41-1446</name>
</gene>
<evidence type="ECO:0000256" key="1">
    <source>
        <dbReference type="SAM" id="MobiDB-lite"/>
    </source>
</evidence>
<feature type="compositionally biased region" description="Basic and acidic residues" evidence="1">
    <location>
        <begin position="13"/>
        <end position="28"/>
    </location>
</feature>
<reference evidence="2" key="1">
    <citation type="submission" date="2020-02" db="EMBL/GenBank/DDBJ databases">
        <authorList>
            <person name="Meier V. D."/>
        </authorList>
    </citation>
    <scope>NUCLEOTIDE SEQUENCE</scope>
    <source>
        <strain evidence="2">AVDCRST_MAG41</strain>
    </source>
</reference>
<evidence type="ECO:0000313" key="2">
    <source>
        <dbReference type="EMBL" id="CAA9241576.1"/>
    </source>
</evidence>
<feature type="compositionally biased region" description="Low complexity" evidence="1">
    <location>
        <begin position="191"/>
        <end position="204"/>
    </location>
</feature>
<sequence length="250" mass="26152">GRHAQPPGPGPGGDRRRDQGHRAADPGRRGAGRAVAAGHRPRDGDDRARALPLLPQPRGPRHRADRGPVRRAGRGDGGGPGRGRGRRVGAGRPGRAAAAGRGQPRLPALGAGEPARVRPAVRQPDPRRGDREVRRRRPGPPGGAPLRPGVRRAGRRPLPEPAVPGPGRRGHPPAAARRAGQLVPGLPRPAAPGRGAGVPVLLDQALRRGRDGGLRPPAVRPHRRRADVRAGAAGPRVEAGARVDRLHLRL</sequence>
<feature type="region of interest" description="Disordered" evidence="1">
    <location>
        <begin position="1"/>
        <end position="240"/>
    </location>
</feature>
<name>A0A6J4I3Q2_9ACTN</name>
<feature type="compositionally biased region" description="Basic and acidic residues" evidence="1">
    <location>
        <begin position="124"/>
        <end position="133"/>
    </location>
</feature>
<accession>A0A6J4I3Q2</accession>